<evidence type="ECO:0000313" key="3">
    <source>
        <dbReference type="EMBL" id="QCY48241.1"/>
    </source>
</evidence>
<evidence type="ECO:0000313" key="4">
    <source>
        <dbReference type="Proteomes" id="UP000307000"/>
    </source>
</evidence>
<accession>A0A5B7WW11</accession>
<dbReference type="EMBL" id="CP034412">
    <property type="protein sequence ID" value="QCY48241.1"/>
    <property type="molecule type" value="Genomic_DNA"/>
</dbReference>
<dbReference type="Pfam" id="PF01075">
    <property type="entry name" value="Glyco_transf_9"/>
    <property type="match status" value="1"/>
</dbReference>
<keyword evidence="2" id="KW-0808">Transferase</keyword>
<dbReference type="InterPro" id="IPR051199">
    <property type="entry name" value="LPS_LOS_Heptosyltrfase"/>
</dbReference>
<dbReference type="InterPro" id="IPR002201">
    <property type="entry name" value="Glyco_trans_9"/>
</dbReference>
<organism evidence="3 4">
    <name type="scientific">Glutamicibacter creatinolyticus</name>
    <dbReference type="NCBI Taxonomy" id="162496"/>
    <lineage>
        <taxon>Bacteria</taxon>
        <taxon>Bacillati</taxon>
        <taxon>Actinomycetota</taxon>
        <taxon>Actinomycetes</taxon>
        <taxon>Micrococcales</taxon>
        <taxon>Micrococcaceae</taxon>
        <taxon>Glutamicibacter</taxon>
    </lineage>
</organism>
<name>A0A5B7WW11_9MICC</name>
<dbReference type="Proteomes" id="UP000307000">
    <property type="component" value="Chromosome"/>
</dbReference>
<protein>
    <submittedName>
        <fullName evidence="3">Sigma-70 family RNA polymerase sigma factor</fullName>
    </submittedName>
</protein>
<dbReference type="AlphaFoldDB" id="A0A5B7WW11"/>
<dbReference type="GO" id="GO:0005829">
    <property type="term" value="C:cytosol"/>
    <property type="evidence" value="ECO:0007669"/>
    <property type="project" value="TreeGrafter"/>
</dbReference>
<keyword evidence="1" id="KW-0328">Glycosyltransferase</keyword>
<gene>
    <name evidence="3" type="ORF">GcLGCM259_2534</name>
</gene>
<evidence type="ECO:0000256" key="1">
    <source>
        <dbReference type="ARBA" id="ARBA00022676"/>
    </source>
</evidence>
<sequence>MGEKKDEVLVLRALKLGDLLVAVPALRALRRAFPEHRITYAAQSWLRPIVDLVGGIELLDTHGLDVPIDRAPGSVDVAVNLHGNGLESRSRIAALEANRVIGHRADGQQGPEWDPDAHERVRWSQLVQWHGIPSDPADYLLLRPSAPSPAPGAVVIHPGAAYGSRHWPVERFAAVAGTLHEAGHQVVFTGSSSERPRALAVAEACGLGEQAVLAGTLGLDEFAALVAEAACVVSADTGAAHLASAYQVPSVVLFGPAPVSSWGPPPGPHVVLTDESLRRGETFATDPDPALLAVQSEDVIQALRGLGILQDAGRAQILPGS</sequence>
<dbReference type="GO" id="GO:0009244">
    <property type="term" value="P:lipopolysaccharide core region biosynthetic process"/>
    <property type="evidence" value="ECO:0007669"/>
    <property type="project" value="TreeGrafter"/>
</dbReference>
<dbReference type="SUPFAM" id="SSF53756">
    <property type="entry name" value="UDP-Glycosyltransferase/glycogen phosphorylase"/>
    <property type="match status" value="1"/>
</dbReference>
<dbReference type="KEGG" id="gcr:GcLGCM259_2534"/>
<dbReference type="PANTHER" id="PTHR30160:SF1">
    <property type="entry name" value="LIPOPOLYSACCHARIDE 1,2-N-ACETYLGLUCOSAMINETRANSFERASE-RELATED"/>
    <property type="match status" value="1"/>
</dbReference>
<evidence type="ECO:0000256" key="2">
    <source>
        <dbReference type="ARBA" id="ARBA00022679"/>
    </source>
</evidence>
<reference evidence="3 4" key="1">
    <citation type="submission" date="2018-12" db="EMBL/GenBank/DDBJ databases">
        <title>Complete Genome Sequence of Glutamicibacter creatinolyticus strain LGCM259,isolated from an abscess of a 12-year-old mare in Italy.</title>
        <authorList>
            <person name="Santos R.G."/>
            <person name="Silva A.L."/>
            <person name="Seyffert N."/>
            <person name="Castro T.L.P."/>
            <person name="Attili A.R."/>
            <person name="Rifici C."/>
            <person name="Mazzullo G."/>
            <person name="Brenig B."/>
            <person name="Venanzi F."/>
            <person name="Azevedo V."/>
        </authorList>
    </citation>
    <scope>NUCLEOTIDE SEQUENCE [LARGE SCALE GENOMIC DNA]</scope>
    <source>
        <strain evidence="3 4">LGCM 259</strain>
    </source>
</reference>
<proteinExistence type="predicted"/>
<dbReference type="GO" id="GO:0008713">
    <property type="term" value="F:ADP-heptose-lipopolysaccharide heptosyltransferase activity"/>
    <property type="evidence" value="ECO:0007669"/>
    <property type="project" value="TreeGrafter"/>
</dbReference>
<dbReference type="Gene3D" id="3.40.50.2000">
    <property type="entry name" value="Glycogen Phosphorylase B"/>
    <property type="match status" value="2"/>
</dbReference>
<keyword evidence="4" id="KW-1185">Reference proteome</keyword>
<dbReference type="PANTHER" id="PTHR30160">
    <property type="entry name" value="TETRAACYLDISACCHARIDE 4'-KINASE-RELATED"/>
    <property type="match status" value="1"/>
</dbReference>
<dbReference type="CDD" id="cd03789">
    <property type="entry name" value="GT9_LPS_heptosyltransferase"/>
    <property type="match status" value="1"/>
</dbReference>